<keyword evidence="4" id="KW-1185">Reference proteome</keyword>
<dbReference type="Gene3D" id="1.20.140.30">
    <property type="entry name" value="MOB kinase activator"/>
    <property type="match status" value="1"/>
</dbReference>
<dbReference type="SUPFAM" id="SSF101152">
    <property type="entry name" value="Mob1/phocein"/>
    <property type="match status" value="1"/>
</dbReference>
<dbReference type="InterPro" id="IPR008962">
    <property type="entry name" value="PapD-like_sf"/>
</dbReference>
<evidence type="ECO:0000313" key="3">
    <source>
        <dbReference type="EMBL" id="GIQ86297.1"/>
    </source>
</evidence>
<dbReference type="PROSITE" id="PS50202">
    <property type="entry name" value="MSP"/>
    <property type="match status" value="1"/>
</dbReference>
<protein>
    <submittedName>
        <fullName evidence="3">MOB kinase activator family protein</fullName>
    </submittedName>
</protein>
<feature type="compositionally biased region" description="Basic and acidic residues" evidence="1">
    <location>
        <begin position="319"/>
        <end position="342"/>
    </location>
</feature>
<dbReference type="InterPro" id="IPR036703">
    <property type="entry name" value="MOB_kinase_act_sf"/>
</dbReference>
<dbReference type="InterPro" id="IPR013783">
    <property type="entry name" value="Ig-like_fold"/>
</dbReference>
<evidence type="ECO:0000256" key="1">
    <source>
        <dbReference type="SAM" id="MobiDB-lite"/>
    </source>
</evidence>
<dbReference type="SMART" id="SM01388">
    <property type="entry name" value="Mob1_phocein"/>
    <property type="match status" value="1"/>
</dbReference>
<reference evidence="3 4" key="1">
    <citation type="journal article" date="2018" name="PLoS ONE">
        <title>The draft genome of Kipferlia bialata reveals reductive genome evolution in fornicate parasites.</title>
        <authorList>
            <person name="Tanifuji G."/>
            <person name="Takabayashi S."/>
            <person name="Kume K."/>
            <person name="Takagi M."/>
            <person name="Nakayama T."/>
            <person name="Kamikawa R."/>
            <person name="Inagaki Y."/>
            <person name="Hashimoto T."/>
        </authorList>
    </citation>
    <scope>NUCLEOTIDE SEQUENCE [LARGE SCALE GENOMIC DNA]</scope>
    <source>
        <strain evidence="3">NY0173</strain>
    </source>
</reference>
<keyword evidence="3" id="KW-0808">Transferase</keyword>
<dbReference type="AlphaFoldDB" id="A0A9K3D077"/>
<dbReference type="Pfam" id="PF03637">
    <property type="entry name" value="Mob1_phocein"/>
    <property type="match status" value="1"/>
</dbReference>
<feature type="non-terminal residue" evidence="3">
    <location>
        <position position="1"/>
    </location>
</feature>
<evidence type="ECO:0000313" key="4">
    <source>
        <dbReference type="Proteomes" id="UP000265618"/>
    </source>
</evidence>
<dbReference type="EMBL" id="BDIP01002436">
    <property type="protein sequence ID" value="GIQ86297.1"/>
    <property type="molecule type" value="Genomic_DNA"/>
</dbReference>
<dbReference type="GO" id="GO:0016301">
    <property type="term" value="F:kinase activity"/>
    <property type="evidence" value="ECO:0007669"/>
    <property type="project" value="UniProtKB-KW"/>
</dbReference>
<comment type="caution">
    <text evidence="3">The sequence shown here is derived from an EMBL/GenBank/DDBJ whole genome shotgun (WGS) entry which is preliminary data.</text>
</comment>
<dbReference type="PANTHER" id="PTHR22599">
    <property type="entry name" value="MPS ONE BINDER KINASE ACTIVATOR-LIKE MOB"/>
    <property type="match status" value="1"/>
</dbReference>
<feature type="domain" description="MSP" evidence="2">
    <location>
        <begin position="1"/>
        <end position="93"/>
    </location>
</feature>
<dbReference type="OrthoDB" id="8170117at2759"/>
<sequence length="360" mass="42163">LTNTCGSYVILKIMTTASDRYIIRQPYSILAPRETNNMFVYLRPQRGKGDRERDMLPIGVDKIKLCFGEVEDANWARHAISIGDREQQQREYKRLFQAACLVKRVTERPGRVRTLTLGVKRLKPRTTVKPSRPLRPLRLPSVKTPEGEDLNEWLAVNVCDFFDQIISIYGTVESVCTKESCPRMTAGPNFECRWADGDKYRTPIACSAPEYIEFLFIWIQSQIEDEALFPYKPGVPFPSHFRSIVRTIFKRMFRVYVHIYHSHWREVVSLGIDTQLQTCSRHLITFVKEFSLIDEREFVPLTRVITPYWGRGRERVTVTREGETQKRREALETEGEREREREREEEEEDSDSCPGEIFRA</sequence>
<accession>A0A9K3D077</accession>
<gene>
    <name evidence="3" type="ORF">KIPB_008124</name>
</gene>
<evidence type="ECO:0000259" key="2">
    <source>
        <dbReference type="PROSITE" id="PS50202"/>
    </source>
</evidence>
<dbReference type="InterPro" id="IPR005301">
    <property type="entry name" value="MOB_kinase_act_fam"/>
</dbReference>
<dbReference type="InterPro" id="IPR000535">
    <property type="entry name" value="MSP_dom"/>
</dbReference>
<proteinExistence type="predicted"/>
<keyword evidence="3" id="KW-0418">Kinase</keyword>
<feature type="region of interest" description="Disordered" evidence="1">
    <location>
        <begin position="319"/>
        <end position="360"/>
    </location>
</feature>
<dbReference type="Gene3D" id="2.60.40.10">
    <property type="entry name" value="Immunoglobulins"/>
    <property type="match status" value="1"/>
</dbReference>
<name>A0A9K3D077_9EUKA</name>
<dbReference type="SUPFAM" id="SSF49354">
    <property type="entry name" value="PapD-like"/>
    <property type="match status" value="1"/>
</dbReference>
<organism evidence="3 4">
    <name type="scientific">Kipferlia bialata</name>
    <dbReference type="NCBI Taxonomy" id="797122"/>
    <lineage>
        <taxon>Eukaryota</taxon>
        <taxon>Metamonada</taxon>
        <taxon>Carpediemonas-like organisms</taxon>
        <taxon>Kipferlia</taxon>
    </lineage>
</organism>
<dbReference type="Proteomes" id="UP000265618">
    <property type="component" value="Unassembled WGS sequence"/>
</dbReference>